<evidence type="ECO:0000313" key="7">
    <source>
        <dbReference type="EMBL" id="BDR91723.1"/>
    </source>
</evidence>
<dbReference type="Proteomes" id="UP001060771">
    <property type="component" value="Chromosome"/>
</dbReference>
<evidence type="ECO:0000313" key="8">
    <source>
        <dbReference type="EMBL" id="GGI70937.1"/>
    </source>
</evidence>
<dbReference type="EMBL" id="BMNM01000001">
    <property type="protein sequence ID" value="GGI70937.1"/>
    <property type="molecule type" value="Genomic_DNA"/>
</dbReference>
<dbReference type="GO" id="GO:0016491">
    <property type="term" value="F:oxidoreductase activity"/>
    <property type="evidence" value="ECO:0007669"/>
    <property type="project" value="UniProtKB-KW"/>
</dbReference>
<dbReference type="SUPFAM" id="SSF53706">
    <property type="entry name" value="Formate dehydrogenase/DMSO reductase, domains 1-3"/>
    <property type="match status" value="1"/>
</dbReference>
<keyword evidence="10" id="KW-1185">Reference proteome</keyword>
<organism evidence="8 9">
    <name type="scientific">Vulcanisaeta souniana JCM 11219</name>
    <dbReference type="NCBI Taxonomy" id="1293586"/>
    <lineage>
        <taxon>Archaea</taxon>
        <taxon>Thermoproteota</taxon>
        <taxon>Thermoprotei</taxon>
        <taxon>Thermoproteales</taxon>
        <taxon>Thermoproteaceae</taxon>
        <taxon>Vulcanisaeta</taxon>
    </lineage>
</organism>
<dbReference type="GeneID" id="76206366"/>
<evidence type="ECO:0000256" key="6">
    <source>
        <dbReference type="SAM" id="Phobius"/>
    </source>
</evidence>
<evidence type="ECO:0000256" key="1">
    <source>
        <dbReference type="ARBA" id="ARBA00001966"/>
    </source>
</evidence>
<dbReference type="PANTHER" id="PTHR43598:SF5">
    <property type="entry name" value="DMSO REDUCTASE CHAIN A"/>
    <property type="match status" value="1"/>
</dbReference>
<keyword evidence="6" id="KW-1133">Transmembrane helix</keyword>
<evidence type="ECO:0000313" key="10">
    <source>
        <dbReference type="Proteomes" id="UP001060771"/>
    </source>
</evidence>
<evidence type="ECO:0000256" key="2">
    <source>
        <dbReference type="ARBA" id="ARBA00004196"/>
    </source>
</evidence>
<dbReference type="Proteomes" id="UP000657075">
    <property type="component" value="Unassembled WGS sequence"/>
</dbReference>
<reference evidence="8" key="2">
    <citation type="submission" date="2020-09" db="EMBL/GenBank/DDBJ databases">
        <authorList>
            <person name="Sun Q."/>
            <person name="Ohkuma M."/>
        </authorList>
    </citation>
    <scope>NUCLEOTIDE SEQUENCE</scope>
    <source>
        <strain evidence="8">JCM 11219</strain>
    </source>
</reference>
<sequence length="265" mass="29973">MIEAKRNGTKIVVIDPRTTATAKMADLHLKPIPSTEVYLFNAVANYLINNELIDRDFIVNRTENFEKYAKVASKYSINDAEKITGVPRDLILKFAQLIATKPVLFTWGLGMSESSGVDDIKSYIALANDLSAALSIVMTAITSLIFAKYVRSRNTVSPFMVRNIRNIMVNPDSDKPIDEDYIKAFEEALSSMSKDSDDYVRLLTMLGLMYLQNAIAYNCRDLFSRAVNYLGMAENAMSRVNVGYETKLMINTLRSKIGMYRYKFE</sequence>
<gene>
    <name evidence="8" type="ORF">GCM10007112_04810</name>
    <name evidence="7" type="ORF">Vsou_08160</name>
</gene>
<keyword evidence="4" id="KW-0408">Iron</keyword>
<feature type="transmembrane region" description="Helical" evidence="6">
    <location>
        <begin position="130"/>
        <end position="150"/>
    </location>
</feature>
<accession>A0A830ECE3</accession>
<comment type="subcellular location">
    <subcellularLocation>
        <location evidence="2">Cell envelope</location>
    </subcellularLocation>
</comment>
<dbReference type="PANTHER" id="PTHR43598">
    <property type="entry name" value="TUNGSTEN-CONTAINING FORMYLMETHANOFURAN DEHYDROGENASE 2 SUBUNIT B"/>
    <property type="match status" value="1"/>
</dbReference>
<keyword evidence="5" id="KW-0560">Oxidoreductase</keyword>
<dbReference type="Gene3D" id="3.40.228.10">
    <property type="entry name" value="Dimethylsulfoxide Reductase, domain 2"/>
    <property type="match status" value="1"/>
</dbReference>
<comment type="similarity">
    <text evidence="3">Belongs to the prokaryotic molybdopterin-containing oxidoreductase family.</text>
</comment>
<evidence type="ECO:0000256" key="5">
    <source>
        <dbReference type="ARBA" id="ARBA00023002"/>
    </source>
</evidence>
<name>A0A830ECE3_9CREN</name>
<evidence type="ECO:0008006" key="11">
    <source>
        <dbReference type="Google" id="ProtNLM"/>
    </source>
</evidence>
<keyword evidence="4" id="KW-0004">4Fe-4S</keyword>
<evidence type="ECO:0000256" key="4">
    <source>
        <dbReference type="ARBA" id="ARBA00022485"/>
    </source>
</evidence>
<feature type="transmembrane region" description="Helical" evidence="6">
    <location>
        <begin position="90"/>
        <end position="110"/>
    </location>
</feature>
<comment type="cofactor">
    <cofactor evidence="1">
        <name>[4Fe-4S] cluster</name>
        <dbReference type="ChEBI" id="CHEBI:49883"/>
    </cofactor>
</comment>
<keyword evidence="6" id="KW-0812">Transmembrane</keyword>
<keyword evidence="6" id="KW-0472">Membrane</keyword>
<evidence type="ECO:0000313" key="9">
    <source>
        <dbReference type="Proteomes" id="UP000657075"/>
    </source>
</evidence>
<dbReference type="RefSeq" id="WP_229709694.1">
    <property type="nucleotide sequence ID" value="NZ_AP026830.1"/>
</dbReference>
<keyword evidence="4" id="KW-0479">Metal-binding</keyword>
<reference evidence="8" key="1">
    <citation type="journal article" date="2014" name="Int. J. Syst. Evol. Microbiol.">
        <title>Complete genome sequence of Corynebacterium casei LMG S-19264T (=DSM 44701T), isolated from a smear-ripened cheese.</title>
        <authorList>
            <consortium name="US DOE Joint Genome Institute (JGI-PGF)"/>
            <person name="Walter F."/>
            <person name="Albersmeier A."/>
            <person name="Kalinowski J."/>
            <person name="Ruckert C."/>
        </authorList>
    </citation>
    <scope>NUCLEOTIDE SEQUENCE</scope>
    <source>
        <strain evidence="8">JCM 11219</strain>
    </source>
</reference>
<dbReference type="AlphaFoldDB" id="A0A830ECE3"/>
<keyword evidence="4" id="KW-0411">Iron-sulfur</keyword>
<evidence type="ECO:0000256" key="3">
    <source>
        <dbReference type="ARBA" id="ARBA00010312"/>
    </source>
</evidence>
<reference evidence="7" key="4">
    <citation type="journal article" date="2023" name="Microbiol. Resour. Announc.">
        <title>Complete Genome Sequence of Vulcanisaeta souniana Strain IC-059, a Hyperthermophilic Archaeon Isolated from Hot Spring Water in Japan.</title>
        <authorList>
            <person name="Kato S."/>
            <person name="Itoh T."/>
            <person name="Wu L."/>
            <person name="Ma J."/>
            <person name="Ohkuma M."/>
        </authorList>
    </citation>
    <scope>NUCLEOTIDE SEQUENCE</scope>
    <source>
        <strain evidence="7">JCM 11219</strain>
    </source>
</reference>
<protein>
    <recommendedName>
        <fullName evidence="11">Molybdopterin oxidoreductase domain-containing protein</fullName>
    </recommendedName>
</protein>
<proteinExistence type="inferred from homology"/>
<dbReference type="GO" id="GO:0051539">
    <property type="term" value="F:4 iron, 4 sulfur cluster binding"/>
    <property type="evidence" value="ECO:0007669"/>
    <property type="project" value="UniProtKB-KW"/>
</dbReference>
<reference evidence="10" key="3">
    <citation type="submission" date="2022-09" db="EMBL/GenBank/DDBJ databases">
        <title>Complete genome sequence of Vulcanisaeta souniana.</title>
        <authorList>
            <person name="Kato S."/>
            <person name="Itoh T."/>
            <person name="Ohkuma M."/>
        </authorList>
    </citation>
    <scope>NUCLEOTIDE SEQUENCE [LARGE SCALE GENOMIC DNA]</scope>
    <source>
        <strain evidence="10">JCM 11219</strain>
    </source>
</reference>
<dbReference type="EMBL" id="AP026830">
    <property type="protein sequence ID" value="BDR91723.1"/>
    <property type="molecule type" value="Genomic_DNA"/>
</dbReference>